<reference evidence="2 3" key="1">
    <citation type="submission" date="2016-10" db="EMBL/GenBank/DDBJ databases">
        <authorList>
            <person name="de Groot N.N."/>
        </authorList>
    </citation>
    <scope>NUCLEOTIDE SEQUENCE [LARGE SCALE GENOMIC DNA]</scope>
    <source>
        <strain evidence="2 3">DSM 21799</strain>
    </source>
</reference>
<dbReference type="Pfam" id="PF08240">
    <property type="entry name" value="ADH_N"/>
    <property type="match status" value="1"/>
</dbReference>
<dbReference type="Proteomes" id="UP000199183">
    <property type="component" value="Unassembled WGS sequence"/>
</dbReference>
<dbReference type="OrthoDB" id="9782155at2"/>
<dbReference type="EMBL" id="FNRY01000001">
    <property type="protein sequence ID" value="SEB49956.1"/>
    <property type="molecule type" value="Genomic_DNA"/>
</dbReference>
<dbReference type="InterPro" id="IPR020843">
    <property type="entry name" value="ER"/>
</dbReference>
<dbReference type="NCBIfam" id="TIGR02823">
    <property type="entry name" value="oxido_YhdH"/>
    <property type="match status" value="1"/>
</dbReference>
<dbReference type="SUPFAM" id="SSF51735">
    <property type="entry name" value="NAD(P)-binding Rossmann-fold domains"/>
    <property type="match status" value="1"/>
</dbReference>
<feature type="domain" description="Enoyl reductase (ER)" evidence="1">
    <location>
        <begin position="17"/>
        <end position="330"/>
    </location>
</feature>
<evidence type="ECO:0000259" key="1">
    <source>
        <dbReference type="SMART" id="SM00829"/>
    </source>
</evidence>
<dbReference type="STRING" id="640635.SAMN04489806_0873"/>
<proteinExistence type="predicted"/>
<organism evidence="2 3">
    <name type="scientific">Paramicrobacterium humi</name>
    <dbReference type="NCBI Taxonomy" id="640635"/>
    <lineage>
        <taxon>Bacteria</taxon>
        <taxon>Bacillati</taxon>
        <taxon>Actinomycetota</taxon>
        <taxon>Actinomycetes</taxon>
        <taxon>Micrococcales</taxon>
        <taxon>Microbacteriaceae</taxon>
        <taxon>Paramicrobacterium</taxon>
    </lineage>
</organism>
<dbReference type="Pfam" id="PF00107">
    <property type="entry name" value="ADH_zinc_N"/>
    <property type="match status" value="1"/>
</dbReference>
<sequence length="334" mass="34580">MTTFRGWLVEKTDAGGEQRQTATLRELDSARLTEGDTWIDVAASSINYKDAMALTGRPGIVRTWPLIAGIDVVGTVRSSESGRWSAGDRVLLNGAGLGESRDGGLAELARVDGASLVRVPGRFSPSQAAALGTAGFTAMLAVLAIERHGVRPGDGPVLVTGAAGGVGSITIALLAHLGFEVVASTGRVDTEGAYLRRLGASELLDRAELSEPGKPLQSQRWAAVADAVGSATLVNALAQTRYGGVVTACGLAQGADLPATVLPFILRGVTLAGVNSVDAPLTLREEAWSRLARDLDLALLDEMTEVFALTEASSIAENVLAGKVRGRSVIDVTA</sequence>
<dbReference type="PANTHER" id="PTHR43677:SF1">
    <property type="entry name" value="ACRYLYL-COA REDUCTASE ACUI-RELATED"/>
    <property type="match status" value="1"/>
</dbReference>
<dbReference type="GO" id="GO:0043957">
    <property type="term" value="F:acryloyl-CoA reductase (NADPH) activity"/>
    <property type="evidence" value="ECO:0007669"/>
    <property type="project" value="TreeGrafter"/>
</dbReference>
<dbReference type="AlphaFoldDB" id="A0A1H4JVC8"/>
<dbReference type="InterPro" id="IPR051397">
    <property type="entry name" value="Zn-ADH-like_protein"/>
</dbReference>
<dbReference type="SUPFAM" id="SSF50129">
    <property type="entry name" value="GroES-like"/>
    <property type="match status" value="1"/>
</dbReference>
<dbReference type="Gene3D" id="3.90.180.10">
    <property type="entry name" value="Medium-chain alcohol dehydrogenases, catalytic domain"/>
    <property type="match status" value="1"/>
</dbReference>
<evidence type="ECO:0000313" key="2">
    <source>
        <dbReference type="EMBL" id="SEB49956.1"/>
    </source>
</evidence>
<protein>
    <submittedName>
        <fullName evidence="2">Putative quinone oxidoreductase, YhdH/YhfP family</fullName>
    </submittedName>
</protein>
<accession>A0A1H4JVC8</accession>
<name>A0A1H4JVC8_9MICO</name>
<dbReference type="InterPro" id="IPR011032">
    <property type="entry name" value="GroES-like_sf"/>
</dbReference>
<dbReference type="CDD" id="cd08288">
    <property type="entry name" value="MDR_yhdh"/>
    <property type="match status" value="1"/>
</dbReference>
<evidence type="ECO:0000313" key="3">
    <source>
        <dbReference type="Proteomes" id="UP000199183"/>
    </source>
</evidence>
<dbReference type="SMART" id="SM00829">
    <property type="entry name" value="PKS_ER"/>
    <property type="match status" value="1"/>
</dbReference>
<dbReference type="RefSeq" id="WP_091180372.1">
    <property type="nucleotide sequence ID" value="NZ_FNRY01000001.1"/>
</dbReference>
<dbReference type="InterPro" id="IPR014188">
    <property type="entry name" value="Acrylyl-CoA_reductase_AcuI"/>
</dbReference>
<gene>
    <name evidence="2" type="ORF">SAMN04489806_0873</name>
</gene>
<dbReference type="InterPro" id="IPR013154">
    <property type="entry name" value="ADH-like_N"/>
</dbReference>
<dbReference type="Gene3D" id="3.40.50.720">
    <property type="entry name" value="NAD(P)-binding Rossmann-like Domain"/>
    <property type="match status" value="1"/>
</dbReference>
<dbReference type="InterPro" id="IPR036291">
    <property type="entry name" value="NAD(P)-bd_dom_sf"/>
</dbReference>
<dbReference type="PANTHER" id="PTHR43677">
    <property type="entry name" value="SHORT-CHAIN DEHYDROGENASE/REDUCTASE"/>
    <property type="match status" value="1"/>
</dbReference>
<keyword evidence="3" id="KW-1185">Reference proteome</keyword>
<dbReference type="InterPro" id="IPR013149">
    <property type="entry name" value="ADH-like_C"/>
</dbReference>